<feature type="compositionally biased region" description="Basic and acidic residues" evidence="1">
    <location>
        <begin position="362"/>
        <end position="374"/>
    </location>
</feature>
<dbReference type="EMBL" id="JAAAJB010000842">
    <property type="protein sequence ID" value="KAG0250616.1"/>
    <property type="molecule type" value="Genomic_DNA"/>
</dbReference>
<feature type="compositionally biased region" description="Polar residues" evidence="1">
    <location>
        <begin position="16"/>
        <end position="65"/>
    </location>
</feature>
<evidence type="ECO:0000256" key="1">
    <source>
        <dbReference type="SAM" id="MobiDB-lite"/>
    </source>
</evidence>
<protein>
    <submittedName>
        <fullName evidence="2">Uncharacterized protein</fullName>
    </submittedName>
</protein>
<evidence type="ECO:0000313" key="3">
    <source>
        <dbReference type="Proteomes" id="UP000807716"/>
    </source>
</evidence>
<reference evidence="2" key="1">
    <citation type="journal article" date="2020" name="Fungal Divers.">
        <title>Resolving the Mortierellaceae phylogeny through synthesis of multi-gene phylogenetics and phylogenomics.</title>
        <authorList>
            <person name="Vandepol N."/>
            <person name="Liber J."/>
            <person name="Desiro A."/>
            <person name="Na H."/>
            <person name="Kennedy M."/>
            <person name="Barry K."/>
            <person name="Grigoriev I.V."/>
            <person name="Miller A.N."/>
            <person name="O'Donnell K."/>
            <person name="Stajich J.E."/>
            <person name="Bonito G."/>
        </authorList>
    </citation>
    <scope>NUCLEOTIDE SEQUENCE</scope>
    <source>
        <strain evidence="2">BC1065</strain>
    </source>
</reference>
<feature type="compositionally biased region" description="Polar residues" evidence="1">
    <location>
        <begin position="238"/>
        <end position="250"/>
    </location>
</feature>
<dbReference type="Proteomes" id="UP000807716">
    <property type="component" value="Unassembled WGS sequence"/>
</dbReference>
<comment type="caution">
    <text evidence="2">The sequence shown here is derived from an EMBL/GenBank/DDBJ whole genome shotgun (WGS) entry which is preliminary data.</text>
</comment>
<gene>
    <name evidence="2" type="ORF">DFQ27_009325</name>
</gene>
<feature type="region of interest" description="Disordered" evidence="1">
    <location>
        <begin position="1"/>
        <end position="105"/>
    </location>
</feature>
<feature type="compositionally biased region" description="Polar residues" evidence="1">
    <location>
        <begin position="349"/>
        <end position="358"/>
    </location>
</feature>
<dbReference type="OrthoDB" id="10479360at2759"/>
<feature type="compositionally biased region" description="Basic and acidic residues" evidence="1">
    <location>
        <begin position="288"/>
        <end position="299"/>
    </location>
</feature>
<name>A0A9P6TXN8_9FUNG</name>
<feature type="compositionally biased region" description="Acidic residues" evidence="1">
    <location>
        <begin position="1"/>
        <end position="14"/>
    </location>
</feature>
<organism evidence="2 3">
    <name type="scientific">Actinomortierella ambigua</name>
    <dbReference type="NCBI Taxonomy" id="1343610"/>
    <lineage>
        <taxon>Eukaryota</taxon>
        <taxon>Fungi</taxon>
        <taxon>Fungi incertae sedis</taxon>
        <taxon>Mucoromycota</taxon>
        <taxon>Mortierellomycotina</taxon>
        <taxon>Mortierellomycetes</taxon>
        <taxon>Mortierellales</taxon>
        <taxon>Mortierellaceae</taxon>
        <taxon>Actinomortierella</taxon>
    </lineage>
</organism>
<sequence>MSELDTSDDDDDDSTFVTQVATSRSRTPSPATNTSDNESTPSPRSDSPSFASPSYEFPTNSFPATSSPSLVSRSLKRRRSVDSQKSVQFDLSANMEYPPGSTLHILSRQDPCSLLRRSVKPTSILVRRPGDNPSPAAIPFSQSSQSSIFSQPFLFFMGDRPSPSTTPSPSPELQLSPLIPHTPEFKPPVPPSPAISAAASAMAQSLGSLFSSSSPLFLRPHAHAISVDLNGERYSLPAESSSQPLPSHSTLFDELGYSSDQSDGTTRPMVVTAQKRSSPGPSSPPKRLRTDPSVRRRGDLPNASRTTTDGAPSPRRMPAMLRREASYGSCLQRSSNSSSLDLSAFFDGQQEQNRQLSPLRNEITRDADDNRMRL</sequence>
<dbReference type="AlphaFoldDB" id="A0A9P6TXN8"/>
<accession>A0A9P6TXN8</accession>
<feature type="compositionally biased region" description="Low complexity" evidence="1">
    <location>
        <begin position="329"/>
        <end position="343"/>
    </location>
</feature>
<feature type="region of interest" description="Disordered" evidence="1">
    <location>
        <begin position="159"/>
        <end position="195"/>
    </location>
</feature>
<evidence type="ECO:0000313" key="2">
    <source>
        <dbReference type="EMBL" id="KAG0250616.1"/>
    </source>
</evidence>
<keyword evidence="3" id="KW-1185">Reference proteome</keyword>
<proteinExistence type="predicted"/>
<feature type="region of interest" description="Disordered" evidence="1">
    <location>
        <begin position="236"/>
        <end position="374"/>
    </location>
</feature>